<dbReference type="RefSeq" id="WP_035259950.1">
    <property type="nucleotide sequence ID" value="NZ_JFKE01000005.1"/>
</dbReference>
<organism evidence="2 3">
    <name type="scientific">Actibacterium mucosum KCTC 23349</name>
    <dbReference type="NCBI Taxonomy" id="1454373"/>
    <lineage>
        <taxon>Bacteria</taxon>
        <taxon>Pseudomonadati</taxon>
        <taxon>Pseudomonadota</taxon>
        <taxon>Alphaproteobacteria</taxon>
        <taxon>Rhodobacterales</taxon>
        <taxon>Roseobacteraceae</taxon>
        <taxon>Actibacterium</taxon>
    </lineage>
</organism>
<evidence type="ECO:0000313" key="2">
    <source>
        <dbReference type="EMBL" id="KAJ54870.1"/>
    </source>
</evidence>
<dbReference type="STRING" id="1454373.ACMU_13990"/>
<dbReference type="AlphaFoldDB" id="A0A037ZEG7"/>
<reference evidence="2 3" key="1">
    <citation type="submission" date="2014-03" db="EMBL/GenBank/DDBJ databases">
        <title>Draft Genome Sequence of Actibacterium mucosum KCTC 23349, a Marine Alphaproteobacterium with Complex Ionic Requirements Isolated from Mediterranean Seawater at Malvarrosa Beach, Valencia, Spain.</title>
        <authorList>
            <person name="Arahal D.R."/>
            <person name="Shao Z."/>
            <person name="Lai Q."/>
            <person name="Pujalte M.J."/>
        </authorList>
    </citation>
    <scope>NUCLEOTIDE SEQUENCE [LARGE SCALE GENOMIC DNA]</scope>
    <source>
        <strain evidence="2 3">KCTC 23349</strain>
    </source>
</reference>
<comment type="caution">
    <text evidence="2">The sequence shown here is derived from an EMBL/GenBank/DDBJ whole genome shotgun (WGS) entry which is preliminary data.</text>
</comment>
<evidence type="ECO:0000256" key="1">
    <source>
        <dbReference type="SAM" id="Coils"/>
    </source>
</evidence>
<feature type="coiled-coil region" evidence="1">
    <location>
        <begin position="94"/>
        <end position="121"/>
    </location>
</feature>
<protein>
    <submittedName>
        <fullName evidence="2">Uncharacterized protein</fullName>
    </submittedName>
</protein>
<dbReference type="OrthoDB" id="7875456at2"/>
<dbReference type="Proteomes" id="UP000026249">
    <property type="component" value="Unassembled WGS sequence"/>
</dbReference>
<proteinExistence type="predicted"/>
<gene>
    <name evidence="2" type="ORF">ACMU_13990</name>
</gene>
<name>A0A037ZEG7_9RHOB</name>
<dbReference type="EMBL" id="JFKE01000005">
    <property type="protein sequence ID" value="KAJ54870.1"/>
    <property type="molecule type" value="Genomic_DNA"/>
</dbReference>
<keyword evidence="1" id="KW-0175">Coiled coil</keyword>
<accession>A0A037ZEG7</accession>
<sequence length="129" mass="14337">MRKYSLILLLPLVACASPREKCELDATEDLSIVKALIAETEQNLSRGYAIERTVETRPNLTFCFADKFNTGNAVFTYCNEFETAEVKTPVAINVTAEKAKLADLKRKESELRSRTKDALAQCAVAFPST</sequence>
<evidence type="ECO:0000313" key="3">
    <source>
        <dbReference type="Proteomes" id="UP000026249"/>
    </source>
</evidence>
<keyword evidence="3" id="KW-1185">Reference proteome</keyword>